<comment type="caution">
    <text evidence="4">The sequence shown here is derived from an EMBL/GenBank/DDBJ whole genome shotgun (WGS) entry which is preliminary data.</text>
</comment>
<dbReference type="Proteomes" id="UP001255246">
    <property type="component" value="Unassembled WGS sequence"/>
</dbReference>
<dbReference type="EMBL" id="JAVRHR010000001">
    <property type="protein sequence ID" value="MDT0606338.1"/>
    <property type="molecule type" value="Genomic_DNA"/>
</dbReference>
<dbReference type="Gene3D" id="3.40.50.2300">
    <property type="match status" value="1"/>
</dbReference>
<proteinExistence type="predicted"/>
<dbReference type="InterPro" id="IPR001789">
    <property type="entry name" value="Sig_transdc_resp-reg_receiver"/>
</dbReference>
<dbReference type="PROSITE" id="PS50110">
    <property type="entry name" value="RESPONSE_REGULATORY"/>
    <property type="match status" value="1"/>
</dbReference>
<gene>
    <name evidence="4" type="ORF">RM706_04830</name>
</gene>
<organism evidence="4 5">
    <name type="scientific">Croceitalea rosinachiae</name>
    <dbReference type="NCBI Taxonomy" id="3075596"/>
    <lineage>
        <taxon>Bacteria</taxon>
        <taxon>Pseudomonadati</taxon>
        <taxon>Bacteroidota</taxon>
        <taxon>Flavobacteriia</taxon>
        <taxon>Flavobacteriales</taxon>
        <taxon>Flavobacteriaceae</taxon>
        <taxon>Croceitalea</taxon>
    </lineage>
</organism>
<keyword evidence="1 2" id="KW-0597">Phosphoprotein</keyword>
<evidence type="ECO:0000313" key="4">
    <source>
        <dbReference type="EMBL" id="MDT0606338.1"/>
    </source>
</evidence>
<dbReference type="InterPro" id="IPR050595">
    <property type="entry name" value="Bact_response_regulator"/>
</dbReference>
<dbReference type="InterPro" id="IPR011006">
    <property type="entry name" value="CheY-like_superfamily"/>
</dbReference>
<evidence type="ECO:0000259" key="3">
    <source>
        <dbReference type="PROSITE" id="PS50110"/>
    </source>
</evidence>
<protein>
    <submittedName>
        <fullName evidence="4">Response regulator</fullName>
    </submittedName>
</protein>
<evidence type="ECO:0000256" key="1">
    <source>
        <dbReference type="ARBA" id="ARBA00022553"/>
    </source>
</evidence>
<evidence type="ECO:0000256" key="2">
    <source>
        <dbReference type="PROSITE-ProRule" id="PRU00169"/>
    </source>
</evidence>
<dbReference type="PANTHER" id="PTHR44591">
    <property type="entry name" value="STRESS RESPONSE REGULATOR PROTEIN 1"/>
    <property type="match status" value="1"/>
</dbReference>
<dbReference type="RefSeq" id="WP_311349894.1">
    <property type="nucleotide sequence ID" value="NZ_JAVRHR010000001.1"/>
</dbReference>
<dbReference type="SMART" id="SM00448">
    <property type="entry name" value="REC"/>
    <property type="match status" value="1"/>
</dbReference>
<sequence>MEEKKVFLVDDDLIFRTAATVLIKQIFPGYQISHFENGLEVYEKLIDLSENQGQLPDLMFLDINMPVMNGWELLEELKSAPAIIRDQVQVHILTSSIAPEDMNLSKTYNFIDGYVTKPLTQQDLHRVAEYAQ</sequence>
<keyword evidence="5" id="KW-1185">Reference proteome</keyword>
<feature type="modified residue" description="4-aspartylphosphate" evidence="2">
    <location>
        <position position="62"/>
    </location>
</feature>
<dbReference type="Pfam" id="PF00072">
    <property type="entry name" value="Response_reg"/>
    <property type="match status" value="1"/>
</dbReference>
<dbReference type="CDD" id="cd17546">
    <property type="entry name" value="REC_hyHK_CKI1_RcsC-like"/>
    <property type="match status" value="1"/>
</dbReference>
<evidence type="ECO:0000313" key="5">
    <source>
        <dbReference type="Proteomes" id="UP001255246"/>
    </source>
</evidence>
<dbReference type="PANTHER" id="PTHR44591:SF23">
    <property type="entry name" value="CHEY SUBFAMILY"/>
    <property type="match status" value="1"/>
</dbReference>
<dbReference type="SUPFAM" id="SSF52172">
    <property type="entry name" value="CheY-like"/>
    <property type="match status" value="1"/>
</dbReference>
<reference evidence="4 5" key="1">
    <citation type="submission" date="2023-09" db="EMBL/GenBank/DDBJ databases">
        <authorList>
            <person name="Rey-Velasco X."/>
        </authorList>
    </citation>
    <scope>NUCLEOTIDE SEQUENCE [LARGE SCALE GENOMIC DNA]</scope>
    <source>
        <strain evidence="4 5">F388</strain>
    </source>
</reference>
<feature type="domain" description="Response regulatory" evidence="3">
    <location>
        <begin position="5"/>
        <end position="132"/>
    </location>
</feature>
<name>A0ABU3A825_9FLAO</name>
<accession>A0ABU3A825</accession>